<organism evidence="2 3">
    <name type="scientific">Mucilaginibacter phyllosphaerae</name>
    <dbReference type="NCBI Taxonomy" id="1812349"/>
    <lineage>
        <taxon>Bacteria</taxon>
        <taxon>Pseudomonadati</taxon>
        <taxon>Bacteroidota</taxon>
        <taxon>Sphingobacteriia</taxon>
        <taxon>Sphingobacteriales</taxon>
        <taxon>Sphingobacteriaceae</taxon>
        <taxon>Mucilaginibacter</taxon>
    </lineage>
</organism>
<evidence type="ECO:0000313" key="2">
    <source>
        <dbReference type="EMBL" id="TEW69062.1"/>
    </source>
</evidence>
<evidence type="ECO:0000313" key="3">
    <source>
        <dbReference type="Proteomes" id="UP000297248"/>
    </source>
</evidence>
<comment type="caution">
    <text evidence="2">The sequence shown here is derived from an EMBL/GenBank/DDBJ whole genome shotgun (WGS) entry which is preliminary data.</text>
</comment>
<reference evidence="2" key="2">
    <citation type="submission" date="2019-03" db="EMBL/GenBank/DDBJ databases">
        <authorList>
            <person name="Yan Y.-Q."/>
            <person name="Du Z.-J."/>
        </authorList>
    </citation>
    <scope>NUCLEOTIDE SEQUENCE</scope>
    <source>
        <strain evidence="2">PP-F2FG21</strain>
    </source>
</reference>
<evidence type="ECO:0000313" key="4">
    <source>
        <dbReference type="Proteomes" id="UP000583101"/>
    </source>
</evidence>
<dbReference type="RefSeq" id="WP_134334898.1">
    <property type="nucleotide sequence ID" value="NZ_BMCZ01000001.1"/>
</dbReference>
<evidence type="ECO:0000313" key="1">
    <source>
        <dbReference type="EMBL" id="MBB3967897.1"/>
    </source>
</evidence>
<protein>
    <submittedName>
        <fullName evidence="2">DUF2851 family protein</fullName>
    </submittedName>
</protein>
<dbReference type="EMBL" id="JACIEG010000001">
    <property type="protein sequence ID" value="MBB3967897.1"/>
    <property type="molecule type" value="Genomic_DNA"/>
</dbReference>
<dbReference type="AlphaFoldDB" id="A0A4Y8AK97"/>
<accession>A0A4Y8AK97</accession>
<dbReference type="OrthoDB" id="1005072at2"/>
<gene>
    <name evidence="2" type="ORF">E2R65_02545</name>
    <name evidence="1" type="ORF">GGR35_000483</name>
</gene>
<dbReference type="Proteomes" id="UP000297248">
    <property type="component" value="Unassembled WGS sequence"/>
</dbReference>
<sequence length="428" mass="49267">MLFTEDFLHYIWKFRLFNRINLRTTEGEELEVLSAGLHNSHAGADFQNARIRIGETTWAGSAELHISSSDWYKHGHTTDNAYDNVILHVVYRDDEPLMRTDGKRVPTLELHDRISAELYNRYHNLVFGNQTIIPCEASIATVDGLTMQNWLTRILVERLEKRSEAVIAALHVNRGDWEETFYQFLAANFGFKTNALPFELMARSLPQSILAKNKNNAMQIEALIFGQAGFLTDNLQDDYPRSLKKEYDYLAKKYSLQPIENHLWKFLRMRPQNFPTIRLAQFAALIVQANHLFSKILEVPEVKELRSLFSNIKVCNYWETHYRFDTQSKPAAKSLGPASVDTILLNTVALFLFSYGRHLKLQHFVSRALKLLENIPAEQNNIITDFANLGVNTKTAFESQALLELKNSYCNHKKCLQCSVGIKILKPN</sequence>
<keyword evidence="4" id="KW-1185">Reference proteome</keyword>
<proteinExistence type="predicted"/>
<dbReference type="Pfam" id="PF11013">
    <property type="entry name" value="DUF2851"/>
    <property type="match status" value="1"/>
</dbReference>
<dbReference type="Proteomes" id="UP000583101">
    <property type="component" value="Unassembled WGS sequence"/>
</dbReference>
<dbReference type="InterPro" id="IPR021272">
    <property type="entry name" value="DUF2851"/>
</dbReference>
<reference evidence="1 4" key="3">
    <citation type="submission" date="2020-08" db="EMBL/GenBank/DDBJ databases">
        <title>Genomic Encyclopedia of Type Strains, Phase IV (KMG-IV): sequencing the most valuable type-strain genomes for metagenomic binning, comparative biology and taxonomic classification.</title>
        <authorList>
            <person name="Goeker M."/>
        </authorList>
    </citation>
    <scope>NUCLEOTIDE SEQUENCE [LARGE SCALE GENOMIC DNA]</scope>
    <source>
        <strain evidence="1 4">DSM 100995</strain>
    </source>
</reference>
<name>A0A4Y8AK97_9SPHI</name>
<dbReference type="EMBL" id="SNQG01000001">
    <property type="protein sequence ID" value="TEW69062.1"/>
    <property type="molecule type" value="Genomic_DNA"/>
</dbReference>
<reference evidence="2 3" key="1">
    <citation type="journal article" date="2016" name="Int. J. Syst. Evol. Microbiol.">
        <title>Proposal of Mucilaginibacter phyllosphaerae sp. nov. isolated from the phyllosphere of Galium album.</title>
        <authorList>
            <person name="Aydogan E.L."/>
            <person name="Busse H.J."/>
            <person name="Moser G."/>
            <person name="Muller C."/>
            <person name="Kampfer P."/>
            <person name="Glaeser S.P."/>
        </authorList>
    </citation>
    <scope>NUCLEOTIDE SEQUENCE [LARGE SCALE GENOMIC DNA]</scope>
    <source>
        <strain evidence="2 3">PP-F2FG21</strain>
    </source>
</reference>